<reference evidence="1" key="1">
    <citation type="journal article" date="2007" name="PLoS ONE">
        <title>The first genome sequence of an elite grapevine cultivar (Pinot noir Vitis vinifera L.): coping with a highly heterozygous genome.</title>
        <authorList>
            <person name="Velasco R."/>
            <person name="Zharkikh A."/>
            <person name="Troggio M."/>
            <person name="Cartwright D.A."/>
            <person name="Cestaro A."/>
            <person name="Pruss D."/>
            <person name="Pindo M."/>
            <person name="FitzGerald L.M."/>
            <person name="Vezzulli S."/>
            <person name="Reid J."/>
            <person name="Malacarne G."/>
            <person name="Iliev D."/>
            <person name="Coppola G."/>
            <person name="Wardell B."/>
            <person name="Micheletti D."/>
            <person name="Macalma T."/>
            <person name="Facci M."/>
            <person name="Mitchell J.T."/>
            <person name="Perazzolli M."/>
            <person name="Eldredge G."/>
            <person name="Gatto P."/>
            <person name="Oyzerski R."/>
            <person name="Moretto M."/>
            <person name="Gutin N."/>
            <person name="Stefanini M."/>
            <person name="Chen Y."/>
            <person name="Segala C."/>
            <person name="Davenport C."/>
            <person name="Dematte L."/>
            <person name="Mraz A."/>
            <person name="Battilana J."/>
            <person name="Stormo K."/>
            <person name="Costa F."/>
            <person name="Tao Q."/>
            <person name="Si-Ammour A."/>
            <person name="Harkins T."/>
            <person name="Lackey A."/>
            <person name="Perbost C."/>
            <person name="Taillon B."/>
            <person name="Stella A."/>
            <person name="Solovyev V."/>
            <person name="Fawcett J.A."/>
            <person name="Sterck L."/>
            <person name="Vandepoele K."/>
            <person name="Grando S.M."/>
            <person name="Toppo S."/>
            <person name="Moser C."/>
            <person name="Lanchbury J."/>
            <person name="Bogden R."/>
            <person name="Skolnick M."/>
            <person name="Sgaramella V."/>
            <person name="Bhatnagar S.K."/>
            <person name="Fontana P."/>
            <person name="Gutin A."/>
            <person name="Van de Peer Y."/>
            <person name="Salamini F."/>
            <person name="Viola R."/>
        </authorList>
    </citation>
    <scope>NUCLEOTIDE SEQUENCE</scope>
</reference>
<sequence length="246" mass="27328">MAYLGVVQSLYNGCTITLYRFYNDNVVTDTGVVFICFSIHFIRGVVDMSLGCKVHYCVNGLSDEKEVDKASTTNIPLDNRDTQFPSWTLNVMPYTKSELSMTEGLFTSLELTESQYSDKIDTPMLFVGRCYVYFNFLRFRVSYHTALLVHVVTVGTSCPKDPCCCQVDVCYKPRRSSGSVDPAKDVRTGCPDTPSDGFSMIRTILDRIEHCPDMIFENVVCSPWGTRIECGSGRSVAPIKAGGSGS</sequence>
<proteinExistence type="predicted"/>
<organism evidence="1">
    <name type="scientific">Vitis vinifera</name>
    <name type="common">Grape</name>
    <dbReference type="NCBI Taxonomy" id="29760"/>
    <lineage>
        <taxon>Eukaryota</taxon>
        <taxon>Viridiplantae</taxon>
        <taxon>Streptophyta</taxon>
        <taxon>Embryophyta</taxon>
        <taxon>Tracheophyta</taxon>
        <taxon>Spermatophyta</taxon>
        <taxon>Magnoliopsida</taxon>
        <taxon>eudicotyledons</taxon>
        <taxon>Gunneridae</taxon>
        <taxon>Pentapetalae</taxon>
        <taxon>rosids</taxon>
        <taxon>Vitales</taxon>
        <taxon>Vitaceae</taxon>
        <taxon>Viteae</taxon>
        <taxon>Vitis</taxon>
    </lineage>
</organism>
<dbReference type="EMBL" id="AM481001">
    <property type="protein sequence ID" value="CAN70857.1"/>
    <property type="molecule type" value="Genomic_DNA"/>
</dbReference>
<evidence type="ECO:0000313" key="1">
    <source>
        <dbReference type="EMBL" id="CAN70857.1"/>
    </source>
</evidence>
<dbReference type="AlphaFoldDB" id="A5C3L9"/>
<protein>
    <submittedName>
        <fullName evidence="1">Uncharacterized protein</fullName>
    </submittedName>
</protein>
<gene>
    <name evidence="1" type="ORF">VITISV_022427</name>
</gene>
<name>A5C3L9_VITVI</name>
<accession>A5C3L9</accession>